<dbReference type="EMBL" id="JABEZW010000006">
    <property type="protein sequence ID" value="MBA0766688.1"/>
    <property type="molecule type" value="Genomic_DNA"/>
</dbReference>
<dbReference type="AlphaFoldDB" id="A0A7J9E1G3"/>
<reference evidence="1 2" key="1">
    <citation type="journal article" date="2019" name="Genome Biol. Evol.">
        <title>Insights into the evolution of the New World diploid cottons (Gossypium, subgenus Houzingenia) based on genome sequencing.</title>
        <authorList>
            <person name="Grover C.E."/>
            <person name="Arick M.A. 2nd"/>
            <person name="Thrash A."/>
            <person name="Conover J.L."/>
            <person name="Sanders W.S."/>
            <person name="Peterson D.G."/>
            <person name="Frelichowski J.E."/>
            <person name="Scheffler J.A."/>
            <person name="Scheffler B.E."/>
            <person name="Wendel J.F."/>
        </authorList>
    </citation>
    <scope>NUCLEOTIDE SEQUENCE [LARGE SCALE GENOMIC DNA]</scope>
    <source>
        <strain evidence="1">8</strain>
        <tissue evidence="1">Leaf</tissue>
    </source>
</reference>
<protein>
    <submittedName>
        <fullName evidence="1">Uncharacterized protein</fullName>
    </submittedName>
</protein>
<accession>A0A7J9E1G3</accession>
<keyword evidence="2" id="KW-1185">Reference proteome</keyword>
<gene>
    <name evidence="1" type="ORF">Gotri_015709</name>
</gene>
<proteinExistence type="predicted"/>
<evidence type="ECO:0000313" key="1">
    <source>
        <dbReference type="EMBL" id="MBA0766688.1"/>
    </source>
</evidence>
<sequence length="25" mass="2962">MLKYFVLDGADRLLIEDFEKALTIF</sequence>
<name>A0A7J9E1G3_9ROSI</name>
<dbReference type="Proteomes" id="UP000593568">
    <property type="component" value="Unassembled WGS sequence"/>
</dbReference>
<organism evidence="1 2">
    <name type="scientific">Gossypium trilobum</name>
    <dbReference type="NCBI Taxonomy" id="34281"/>
    <lineage>
        <taxon>Eukaryota</taxon>
        <taxon>Viridiplantae</taxon>
        <taxon>Streptophyta</taxon>
        <taxon>Embryophyta</taxon>
        <taxon>Tracheophyta</taxon>
        <taxon>Spermatophyta</taxon>
        <taxon>Magnoliopsida</taxon>
        <taxon>eudicotyledons</taxon>
        <taxon>Gunneridae</taxon>
        <taxon>Pentapetalae</taxon>
        <taxon>rosids</taxon>
        <taxon>malvids</taxon>
        <taxon>Malvales</taxon>
        <taxon>Malvaceae</taxon>
        <taxon>Malvoideae</taxon>
        <taxon>Gossypium</taxon>
    </lineage>
</organism>
<evidence type="ECO:0000313" key="2">
    <source>
        <dbReference type="Proteomes" id="UP000593568"/>
    </source>
</evidence>
<comment type="caution">
    <text evidence="1">The sequence shown here is derived from an EMBL/GenBank/DDBJ whole genome shotgun (WGS) entry which is preliminary data.</text>
</comment>